<feature type="domain" description="N-acetyltransferase" evidence="3">
    <location>
        <begin position="3"/>
        <end position="160"/>
    </location>
</feature>
<dbReference type="SUPFAM" id="SSF55729">
    <property type="entry name" value="Acyl-CoA N-acyltransferases (Nat)"/>
    <property type="match status" value="1"/>
</dbReference>
<dbReference type="CDD" id="cd04301">
    <property type="entry name" value="NAT_SF"/>
    <property type="match status" value="1"/>
</dbReference>
<dbReference type="EMBL" id="JBHTKA010000008">
    <property type="protein sequence ID" value="MFD1002327.1"/>
    <property type="molecule type" value="Genomic_DNA"/>
</dbReference>
<keyword evidence="2 4" id="KW-0012">Acyltransferase</keyword>
<dbReference type="Pfam" id="PF00583">
    <property type="entry name" value="Acetyltransf_1"/>
    <property type="match status" value="1"/>
</dbReference>
<evidence type="ECO:0000313" key="4">
    <source>
        <dbReference type="EMBL" id="MFD1002327.1"/>
    </source>
</evidence>
<evidence type="ECO:0000313" key="5">
    <source>
        <dbReference type="Proteomes" id="UP001597112"/>
    </source>
</evidence>
<evidence type="ECO:0000259" key="3">
    <source>
        <dbReference type="PROSITE" id="PS51186"/>
    </source>
</evidence>
<dbReference type="InterPro" id="IPR016181">
    <property type="entry name" value="Acyl_CoA_acyltransferase"/>
</dbReference>
<proteinExistence type="predicted"/>
<dbReference type="PANTHER" id="PTHR43877">
    <property type="entry name" value="AMINOALKYLPHOSPHONATE N-ACETYLTRANSFERASE-RELATED-RELATED"/>
    <property type="match status" value="1"/>
</dbReference>
<protein>
    <submittedName>
        <fullName evidence="4">GNAT family N-acetyltransferase</fullName>
        <ecNumber evidence="4">2.3.-.-</ecNumber>
    </submittedName>
</protein>
<name>A0ABW3KBF8_9BACT</name>
<comment type="caution">
    <text evidence="4">The sequence shown here is derived from an EMBL/GenBank/DDBJ whole genome shotgun (WGS) entry which is preliminary data.</text>
</comment>
<keyword evidence="5" id="KW-1185">Reference proteome</keyword>
<dbReference type="Proteomes" id="UP001597112">
    <property type="component" value="Unassembled WGS sequence"/>
</dbReference>
<dbReference type="Gene3D" id="3.40.630.30">
    <property type="match status" value="1"/>
</dbReference>
<dbReference type="EC" id="2.3.-.-" evidence="4"/>
<sequence length="160" mass="17484">MTVEIRPIQPSDATVVAHVIRTVMPEFGAGGAGFAIHDREVDDMYTAYTSPGTAYFVCEAEGKVMGGGGIGPLAGGDTDYCELKKMYFLPEARGLGLGQKVLEACLQAAKAKRYRFCYLETFNTMNKAMKLYEKAGFEKIDGPLGNTGHFACDRFYLLQL</sequence>
<dbReference type="InterPro" id="IPR000182">
    <property type="entry name" value="GNAT_dom"/>
</dbReference>
<organism evidence="4 5">
    <name type="scientific">Ohtaekwangia kribbensis</name>
    <dbReference type="NCBI Taxonomy" id="688913"/>
    <lineage>
        <taxon>Bacteria</taxon>
        <taxon>Pseudomonadati</taxon>
        <taxon>Bacteroidota</taxon>
        <taxon>Cytophagia</taxon>
        <taxon>Cytophagales</taxon>
        <taxon>Fulvivirgaceae</taxon>
        <taxon>Ohtaekwangia</taxon>
    </lineage>
</organism>
<dbReference type="PROSITE" id="PS51186">
    <property type="entry name" value="GNAT"/>
    <property type="match status" value="1"/>
</dbReference>
<accession>A0ABW3KBF8</accession>
<dbReference type="PANTHER" id="PTHR43877:SF2">
    <property type="entry name" value="AMINOALKYLPHOSPHONATE N-ACETYLTRANSFERASE-RELATED"/>
    <property type="match status" value="1"/>
</dbReference>
<evidence type="ECO:0000256" key="1">
    <source>
        <dbReference type="ARBA" id="ARBA00022679"/>
    </source>
</evidence>
<reference evidence="5" key="1">
    <citation type="journal article" date="2019" name="Int. J. Syst. Evol. Microbiol.">
        <title>The Global Catalogue of Microorganisms (GCM) 10K type strain sequencing project: providing services to taxonomists for standard genome sequencing and annotation.</title>
        <authorList>
            <consortium name="The Broad Institute Genomics Platform"/>
            <consortium name="The Broad Institute Genome Sequencing Center for Infectious Disease"/>
            <person name="Wu L."/>
            <person name="Ma J."/>
        </authorList>
    </citation>
    <scope>NUCLEOTIDE SEQUENCE [LARGE SCALE GENOMIC DNA]</scope>
    <source>
        <strain evidence="5">CCUG 58938</strain>
    </source>
</reference>
<keyword evidence="1 4" id="KW-0808">Transferase</keyword>
<dbReference type="GO" id="GO:0016746">
    <property type="term" value="F:acyltransferase activity"/>
    <property type="evidence" value="ECO:0007669"/>
    <property type="project" value="UniProtKB-KW"/>
</dbReference>
<dbReference type="InterPro" id="IPR050832">
    <property type="entry name" value="Bact_Acetyltransf"/>
</dbReference>
<dbReference type="RefSeq" id="WP_377583323.1">
    <property type="nucleotide sequence ID" value="NZ_JBHTKA010000008.1"/>
</dbReference>
<evidence type="ECO:0000256" key="2">
    <source>
        <dbReference type="ARBA" id="ARBA00023315"/>
    </source>
</evidence>
<gene>
    <name evidence="4" type="ORF">ACFQ21_23580</name>
</gene>